<dbReference type="NCBIfam" id="TIGR02282">
    <property type="entry name" value="MltB"/>
    <property type="match status" value="1"/>
</dbReference>
<dbReference type="InterPro" id="IPR011757">
    <property type="entry name" value="Lytic_transglycosylase_MltB"/>
</dbReference>
<dbReference type="Pfam" id="PF13406">
    <property type="entry name" value="SLT_2"/>
    <property type="match status" value="1"/>
</dbReference>
<dbReference type="EMBL" id="MTEJ01000194">
    <property type="protein sequence ID" value="OQX07855.1"/>
    <property type="molecule type" value="Genomic_DNA"/>
</dbReference>
<dbReference type="GO" id="GO:0009253">
    <property type="term" value="P:peptidoglycan catabolic process"/>
    <property type="evidence" value="ECO:0007669"/>
    <property type="project" value="TreeGrafter"/>
</dbReference>
<dbReference type="Gene3D" id="1.10.530.10">
    <property type="match status" value="1"/>
</dbReference>
<dbReference type="InterPro" id="IPR023346">
    <property type="entry name" value="Lysozyme-like_dom_sf"/>
</dbReference>
<evidence type="ECO:0000313" key="5">
    <source>
        <dbReference type="Proteomes" id="UP000192491"/>
    </source>
</evidence>
<sequence length="387" mass="42331">MRLFRDFCTYSAVAVLALGLSACSQTPQKIESDDGVGAVTPKQPGGKHGRHGKQGRNEDPQSVSYGGQGVGNYSAAGLGGDFAGNAQLIGFIENLAASSGFNRNYLYGVFSQVRNRDDVARLWAQTSNDPGSPKGWFAYRDRFVNAANVQRGVEFWQQYSSHLQRAEQTYGVPAEYIIGIMGVETRWGRILGKHRVIDALVTSAITNQRRSDFFFKELKNYMLMTRSERMDPLAPKGSFAGAMGYGQFMPSSFHGYAVDFDGDGIRDLWNPVDAIGSVANYFAQHGWQRGGAVAVPAQVSSNAYANMPDGFKVKYTASSLAAQGITPQYGNGSGTAYLLALSTVPGGYKEPWIGYNNFYVITRYNHSNYYAMTVHLLGQGVRERVGK</sequence>
<dbReference type="PANTHER" id="PTHR30163">
    <property type="entry name" value="MEMBRANE-BOUND LYTIC MUREIN TRANSGLYCOSYLASE B"/>
    <property type="match status" value="1"/>
</dbReference>
<dbReference type="PROSITE" id="PS51257">
    <property type="entry name" value="PROKAR_LIPOPROTEIN"/>
    <property type="match status" value="1"/>
</dbReference>
<dbReference type="CDD" id="cd13399">
    <property type="entry name" value="Slt35-like"/>
    <property type="match status" value="1"/>
</dbReference>
<dbReference type="AlphaFoldDB" id="A0A1Y1QKU0"/>
<feature type="domain" description="Transglycosylase SLT" evidence="3">
    <location>
        <begin position="90"/>
        <end position="379"/>
    </location>
</feature>
<dbReference type="PANTHER" id="PTHR30163:SF9">
    <property type="entry name" value="MEMBRANE-BOUND LYTIC MUREIN TRANSGLYCOSYLASE B"/>
    <property type="match status" value="1"/>
</dbReference>
<accession>A0A1Y1QKU0</accession>
<protein>
    <submittedName>
        <fullName evidence="4">Lytic murein transglycosylase B</fullName>
    </submittedName>
</protein>
<comment type="caution">
    <text evidence="4">The sequence shown here is derived from an EMBL/GenBank/DDBJ whole genome shotgun (WGS) entry which is preliminary data.</text>
</comment>
<organism evidence="4 5">
    <name type="scientific">Thiothrix lacustris</name>
    <dbReference type="NCBI Taxonomy" id="525917"/>
    <lineage>
        <taxon>Bacteria</taxon>
        <taxon>Pseudomonadati</taxon>
        <taxon>Pseudomonadota</taxon>
        <taxon>Gammaproteobacteria</taxon>
        <taxon>Thiotrichales</taxon>
        <taxon>Thiotrichaceae</taxon>
        <taxon>Thiothrix</taxon>
    </lineage>
</organism>
<dbReference type="SUPFAM" id="SSF53955">
    <property type="entry name" value="Lysozyme-like"/>
    <property type="match status" value="1"/>
</dbReference>
<dbReference type="InterPro" id="IPR043426">
    <property type="entry name" value="MltB-like"/>
</dbReference>
<gene>
    <name evidence="4" type="ORF">BWK73_26955</name>
</gene>
<dbReference type="Proteomes" id="UP000192491">
    <property type="component" value="Unassembled WGS sequence"/>
</dbReference>
<feature type="compositionally biased region" description="Basic residues" evidence="2">
    <location>
        <begin position="45"/>
        <end position="54"/>
    </location>
</feature>
<evidence type="ECO:0000256" key="1">
    <source>
        <dbReference type="PIRSR" id="PIRSR611757-1"/>
    </source>
</evidence>
<feature type="region of interest" description="Disordered" evidence="2">
    <location>
        <begin position="27"/>
        <end position="66"/>
    </location>
</feature>
<feature type="active site" evidence="1">
    <location>
        <position position="184"/>
    </location>
</feature>
<evidence type="ECO:0000259" key="3">
    <source>
        <dbReference type="Pfam" id="PF13406"/>
    </source>
</evidence>
<name>A0A1Y1QKU0_9GAMM</name>
<evidence type="ECO:0000313" key="4">
    <source>
        <dbReference type="EMBL" id="OQX07855.1"/>
    </source>
</evidence>
<dbReference type="GO" id="GO:0008933">
    <property type="term" value="F:peptidoglycan lytic transglycosylase activity"/>
    <property type="evidence" value="ECO:0007669"/>
    <property type="project" value="TreeGrafter"/>
</dbReference>
<proteinExistence type="predicted"/>
<dbReference type="Gene3D" id="1.10.8.350">
    <property type="entry name" value="Bacterial muramidase"/>
    <property type="match status" value="1"/>
</dbReference>
<dbReference type="InterPro" id="IPR031304">
    <property type="entry name" value="SLT_2"/>
</dbReference>
<dbReference type="FunFam" id="1.10.8.350:FF:000001">
    <property type="entry name" value="Lytic murein transglycosylase B"/>
    <property type="match status" value="1"/>
</dbReference>
<evidence type="ECO:0000256" key="2">
    <source>
        <dbReference type="SAM" id="MobiDB-lite"/>
    </source>
</evidence>
<reference evidence="4 5" key="1">
    <citation type="submission" date="2017-01" db="EMBL/GenBank/DDBJ databases">
        <title>Novel large sulfur bacteria in the metagenomes of groundwater-fed chemosynthetic microbial mats in the Lake Huron basin.</title>
        <authorList>
            <person name="Sharrar A.M."/>
            <person name="Flood B.E."/>
            <person name="Bailey J.V."/>
            <person name="Jones D.S."/>
            <person name="Biddanda B."/>
            <person name="Ruberg S.A."/>
            <person name="Marcus D.N."/>
            <person name="Dick G.J."/>
        </authorList>
    </citation>
    <scope>NUCLEOTIDE SEQUENCE [LARGE SCALE GENOMIC DNA]</scope>
    <source>
        <strain evidence="4">A8</strain>
    </source>
</reference>